<protein>
    <recommendedName>
        <fullName evidence="2">LppM domain-containing protein</fullName>
    </recommendedName>
</protein>
<keyword evidence="1" id="KW-0812">Transmembrane</keyword>
<keyword evidence="1" id="KW-1133">Transmembrane helix</keyword>
<reference evidence="3 4" key="1">
    <citation type="submission" date="2019-07" db="EMBL/GenBank/DDBJ databases">
        <title>Whole genome shotgun sequence of Pseudonocardia sulfidoxydans NBRC 16205.</title>
        <authorList>
            <person name="Hosoyama A."/>
            <person name="Uohara A."/>
            <person name="Ohji S."/>
            <person name="Ichikawa N."/>
        </authorList>
    </citation>
    <scope>NUCLEOTIDE SEQUENCE [LARGE SCALE GENOMIC DNA]</scope>
    <source>
        <strain evidence="3 4">NBRC 16205</strain>
    </source>
</reference>
<sequence length="230" mass="24040">MQSPPVAGVRSPRRRVLAVVLLAVLVLGALGGCARVRTALALQPDDTVTGEIVVATPQTSPDDRGPALTLPEDISDKIDVSDYRQDGYTGSLLRFSGLSFDQVSELAAVAGPVGQQRTELTLRRAGNRVLVTGKVDLTTIAVDKADFQLKISVPGEVLDTNGDTDSGTISWTFTPGQVGDVRASVAYDDPDAPSATAWTVGLGLVVLAASVGVVQLARRTRNPPLTPSGR</sequence>
<evidence type="ECO:0000313" key="3">
    <source>
        <dbReference type="EMBL" id="GEL25495.1"/>
    </source>
</evidence>
<accession>A0A511DL29</accession>
<dbReference type="Pfam" id="PF21946">
    <property type="entry name" value="LppM"/>
    <property type="match status" value="1"/>
</dbReference>
<evidence type="ECO:0000256" key="1">
    <source>
        <dbReference type="SAM" id="Phobius"/>
    </source>
</evidence>
<organism evidence="3 4">
    <name type="scientific">Pseudonocardia sulfidoxydans NBRC 16205</name>
    <dbReference type="NCBI Taxonomy" id="1223511"/>
    <lineage>
        <taxon>Bacteria</taxon>
        <taxon>Bacillati</taxon>
        <taxon>Actinomycetota</taxon>
        <taxon>Actinomycetes</taxon>
        <taxon>Pseudonocardiales</taxon>
        <taxon>Pseudonocardiaceae</taxon>
        <taxon>Pseudonocardia</taxon>
    </lineage>
</organism>
<gene>
    <name evidence="3" type="ORF">PSU4_44490</name>
</gene>
<dbReference type="AlphaFoldDB" id="A0A511DL29"/>
<feature type="domain" description="LppM" evidence="2">
    <location>
        <begin position="35"/>
        <end position="187"/>
    </location>
</feature>
<keyword evidence="1" id="KW-0472">Membrane</keyword>
<dbReference type="EMBL" id="BJVJ01000055">
    <property type="protein sequence ID" value="GEL25495.1"/>
    <property type="molecule type" value="Genomic_DNA"/>
</dbReference>
<dbReference type="Proteomes" id="UP000321685">
    <property type="component" value="Unassembled WGS sequence"/>
</dbReference>
<evidence type="ECO:0000259" key="2">
    <source>
        <dbReference type="Pfam" id="PF21946"/>
    </source>
</evidence>
<proteinExistence type="predicted"/>
<dbReference type="InterPro" id="IPR053807">
    <property type="entry name" value="LppM"/>
</dbReference>
<comment type="caution">
    <text evidence="3">The sequence shown here is derived from an EMBL/GenBank/DDBJ whole genome shotgun (WGS) entry which is preliminary data.</text>
</comment>
<name>A0A511DL29_9PSEU</name>
<evidence type="ECO:0000313" key="4">
    <source>
        <dbReference type="Proteomes" id="UP000321685"/>
    </source>
</evidence>
<feature type="transmembrane region" description="Helical" evidence="1">
    <location>
        <begin position="197"/>
        <end position="217"/>
    </location>
</feature>
<keyword evidence="4" id="KW-1185">Reference proteome</keyword>
<dbReference type="RefSeq" id="WP_147111792.1">
    <property type="nucleotide sequence ID" value="NZ_BJVJ01000055.1"/>
</dbReference>
<dbReference type="OrthoDB" id="3712375at2"/>